<keyword evidence="1" id="KW-0472">Membrane</keyword>
<gene>
    <name evidence="2" type="ORF">RIF29_42403</name>
</gene>
<comment type="caution">
    <text evidence="2">The sequence shown here is derived from an EMBL/GenBank/DDBJ whole genome shotgun (WGS) entry which is preliminary data.</text>
</comment>
<sequence>MILKGLILLQWQEIEWLFIYILSLSLHILLYLCLFRFLLQLGCVLISFMIICELYATIYCSSIRNRVSMF</sequence>
<evidence type="ECO:0000313" key="3">
    <source>
        <dbReference type="Proteomes" id="UP001372338"/>
    </source>
</evidence>
<dbReference type="AlphaFoldDB" id="A0AAN9E7I2"/>
<dbReference type="Proteomes" id="UP001372338">
    <property type="component" value="Unassembled WGS sequence"/>
</dbReference>
<feature type="transmembrane region" description="Helical" evidence="1">
    <location>
        <begin position="38"/>
        <end position="60"/>
    </location>
</feature>
<feature type="transmembrane region" description="Helical" evidence="1">
    <location>
        <begin position="14"/>
        <end position="32"/>
    </location>
</feature>
<dbReference type="EMBL" id="JAYWIO010000008">
    <property type="protein sequence ID" value="KAK7247520.1"/>
    <property type="molecule type" value="Genomic_DNA"/>
</dbReference>
<keyword evidence="1" id="KW-0812">Transmembrane</keyword>
<reference evidence="2 3" key="1">
    <citation type="submission" date="2024-01" db="EMBL/GenBank/DDBJ databases">
        <title>The genomes of 5 underutilized Papilionoideae crops provide insights into root nodulation and disease resistanc.</title>
        <authorList>
            <person name="Yuan L."/>
        </authorList>
    </citation>
    <scope>NUCLEOTIDE SEQUENCE [LARGE SCALE GENOMIC DNA]</scope>
    <source>
        <strain evidence="2">ZHUSHIDOU_FW_LH</strain>
        <tissue evidence="2">Leaf</tissue>
    </source>
</reference>
<accession>A0AAN9E7I2</accession>
<keyword evidence="3" id="KW-1185">Reference proteome</keyword>
<evidence type="ECO:0000256" key="1">
    <source>
        <dbReference type="SAM" id="Phobius"/>
    </source>
</evidence>
<keyword evidence="1" id="KW-1133">Transmembrane helix</keyword>
<protein>
    <submittedName>
        <fullName evidence="2">Uncharacterized protein</fullName>
    </submittedName>
</protein>
<evidence type="ECO:0000313" key="2">
    <source>
        <dbReference type="EMBL" id="KAK7247520.1"/>
    </source>
</evidence>
<proteinExistence type="predicted"/>
<organism evidence="2 3">
    <name type="scientific">Crotalaria pallida</name>
    <name type="common">Smooth rattlebox</name>
    <name type="synonym">Crotalaria striata</name>
    <dbReference type="NCBI Taxonomy" id="3830"/>
    <lineage>
        <taxon>Eukaryota</taxon>
        <taxon>Viridiplantae</taxon>
        <taxon>Streptophyta</taxon>
        <taxon>Embryophyta</taxon>
        <taxon>Tracheophyta</taxon>
        <taxon>Spermatophyta</taxon>
        <taxon>Magnoliopsida</taxon>
        <taxon>eudicotyledons</taxon>
        <taxon>Gunneridae</taxon>
        <taxon>Pentapetalae</taxon>
        <taxon>rosids</taxon>
        <taxon>fabids</taxon>
        <taxon>Fabales</taxon>
        <taxon>Fabaceae</taxon>
        <taxon>Papilionoideae</taxon>
        <taxon>50 kb inversion clade</taxon>
        <taxon>genistoids sensu lato</taxon>
        <taxon>core genistoids</taxon>
        <taxon>Crotalarieae</taxon>
        <taxon>Crotalaria</taxon>
    </lineage>
</organism>
<name>A0AAN9E7I2_CROPI</name>